<accession>A0A7U4DNU7</accession>
<dbReference type="Proteomes" id="UP000006365">
    <property type="component" value="Chromosome"/>
</dbReference>
<evidence type="ECO:0000313" key="6">
    <source>
        <dbReference type="Proteomes" id="UP000006365"/>
    </source>
</evidence>
<dbReference type="AlphaFoldDB" id="A0A7U4DNU7"/>
<gene>
    <name evidence="5" type="ordered locus">Despr_1282</name>
</gene>
<evidence type="ECO:0000256" key="1">
    <source>
        <dbReference type="ARBA" id="ARBA00023015"/>
    </source>
</evidence>
<evidence type="ECO:0000259" key="4">
    <source>
        <dbReference type="PROSITE" id="PS50987"/>
    </source>
</evidence>
<dbReference type="EMBL" id="CP002364">
    <property type="protein sequence ID" value="ADW17446.1"/>
    <property type="molecule type" value="Genomic_DNA"/>
</dbReference>
<dbReference type="InterPro" id="IPR036390">
    <property type="entry name" value="WH_DNA-bd_sf"/>
</dbReference>
<dbReference type="InterPro" id="IPR011991">
    <property type="entry name" value="ArsR-like_HTH"/>
</dbReference>
<feature type="domain" description="HTH arsR-type" evidence="4">
    <location>
        <begin position="1"/>
        <end position="91"/>
    </location>
</feature>
<dbReference type="PROSITE" id="PS50987">
    <property type="entry name" value="HTH_ARSR_2"/>
    <property type="match status" value="1"/>
</dbReference>
<dbReference type="PRINTS" id="PR00778">
    <property type="entry name" value="HTHARSR"/>
</dbReference>
<dbReference type="SUPFAM" id="SSF46785">
    <property type="entry name" value="Winged helix' DNA-binding domain"/>
    <property type="match status" value="1"/>
</dbReference>
<keyword evidence="3" id="KW-0804">Transcription</keyword>
<keyword evidence="6" id="KW-1185">Reference proteome</keyword>
<dbReference type="InterPro" id="IPR036388">
    <property type="entry name" value="WH-like_DNA-bd_sf"/>
</dbReference>
<dbReference type="PANTHER" id="PTHR33154">
    <property type="entry name" value="TRANSCRIPTIONAL REGULATOR, ARSR FAMILY"/>
    <property type="match status" value="1"/>
</dbReference>
<dbReference type="InterPro" id="IPR001845">
    <property type="entry name" value="HTH_ArsR_DNA-bd_dom"/>
</dbReference>
<dbReference type="InterPro" id="IPR051081">
    <property type="entry name" value="HTH_MetalResp_TranReg"/>
</dbReference>
<dbReference type="Pfam" id="PF01022">
    <property type="entry name" value="HTH_5"/>
    <property type="match status" value="1"/>
</dbReference>
<dbReference type="GO" id="GO:0003700">
    <property type="term" value="F:DNA-binding transcription factor activity"/>
    <property type="evidence" value="ECO:0007669"/>
    <property type="project" value="InterPro"/>
</dbReference>
<evidence type="ECO:0000256" key="3">
    <source>
        <dbReference type="ARBA" id="ARBA00023163"/>
    </source>
</evidence>
<sequence length="116" mass="13473">MQTITELFKSLSDETRLRLLILLQGGSEYCVCDLMNALDMPQSTVSRHLAYLKRNGWLQDRRGGVWMYYSLKKDMDAFLQAQLVLLINQLANNPVYRADKRRLEAYLQAKNPNSCK</sequence>
<keyword evidence="1" id="KW-0805">Transcription regulation</keyword>
<proteinExistence type="predicted"/>
<organism evidence="5 6">
    <name type="scientific">Desulfobulbus propionicus (strain ATCC 33891 / DSM 2032 / VKM B-1956 / 1pr3)</name>
    <dbReference type="NCBI Taxonomy" id="577650"/>
    <lineage>
        <taxon>Bacteria</taxon>
        <taxon>Pseudomonadati</taxon>
        <taxon>Thermodesulfobacteriota</taxon>
        <taxon>Desulfobulbia</taxon>
        <taxon>Desulfobulbales</taxon>
        <taxon>Desulfobulbaceae</taxon>
        <taxon>Desulfobulbus</taxon>
    </lineage>
</organism>
<dbReference type="CDD" id="cd00090">
    <property type="entry name" value="HTH_ARSR"/>
    <property type="match status" value="1"/>
</dbReference>
<dbReference type="NCBIfam" id="NF033788">
    <property type="entry name" value="HTH_metalloreg"/>
    <property type="match status" value="1"/>
</dbReference>
<dbReference type="PANTHER" id="PTHR33154:SF18">
    <property type="entry name" value="ARSENICAL RESISTANCE OPERON REPRESSOR"/>
    <property type="match status" value="1"/>
</dbReference>
<dbReference type="Gene3D" id="1.10.10.10">
    <property type="entry name" value="Winged helix-like DNA-binding domain superfamily/Winged helix DNA-binding domain"/>
    <property type="match status" value="1"/>
</dbReference>
<reference evidence="5 6" key="1">
    <citation type="journal article" date="2011" name="Stand. Genomic Sci.">
        <title>Complete genome sequence of Desulfobulbus propionicus type strain (1pr3).</title>
        <authorList>
            <person name="Pagani I."/>
            <person name="Lapidus A."/>
            <person name="Nolan M."/>
            <person name="Lucas S."/>
            <person name="Hammon N."/>
            <person name="Deshpande S."/>
            <person name="Cheng J.F."/>
            <person name="Chertkov O."/>
            <person name="Davenport K."/>
            <person name="Tapia R."/>
            <person name="Han C."/>
            <person name="Goodwin L."/>
            <person name="Pitluck S."/>
            <person name="Liolios K."/>
            <person name="Mavromatis K."/>
            <person name="Ivanova N."/>
            <person name="Mikhailova N."/>
            <person name="Pati A."/>
            <person name="Chen A."/>
            <person name="Palaniappan K."/>
            <person name="Land M."/>
            <person name="Hauser L."/>
            <person name="Chang Y.J."/>
            <person name="Jeffries C.D."/>
            <person name="Detter J.C."/>
            <person name="Brambilla E."/>
            <person name="Kannan K.P."/>
            <person name="Djao O.D."/>
            <person name="Rohde M."/>
            <person name="Pukall R."/>
            <person name="Spring S."/>
            <person name="Goker M."/>
            <person name="Sikorski J."/>
            <person name="Woyke T."/>
            <person name="Bristow J."/>
            <person name="Eisen J.A."/>
            <person name="Markowitz V."/>
            <person name="Hugenholtz P."/>
            <person name="Kyrpides N.C."/>
            <person name="Klenk H.P."/>
        </authorList>
    </citation>
    <scope>NUCLEOTIDE SEQUENCE [LARGE SCALE GENOMIC DNA]</scope>
    <source>
        <strain evidence="6">ATCC 33891 / DSM 2032 / 1pr3</strain>
    </source>
</reference>
<keyword evidence="2" id="KW-0238">DNA-binding</keyword>
<protein>
    <submittedName>
        <fullName evidence="5">Transcriptional regulator, ArsR family</fullName>
    </submittedName>
</protein>
<dbReference type="KEGG" id="dpr:Despr_1282"/>
<name>A0A7U4DNU7_DESPD</name>
<evidence type="ECO:0000256" key="2">
    <source>
        <dbReference type="ARBA" id="ARBA00023125"/>
    </source>
</evidence>
<dbReference type="GO" id="GO:0003677">
    <property type="term" value="F:DNA binding"/>
    <property type="evidence" value="ECO:0007669"/>
    <property type="project" value="UniProtKB-KW"/>
</dbReference>
<evidence type="ECO:0000313" key="5">
    <source>
        <dbReference type="EMBL" id="ADW17446.1"/>
    </source>
</evidence>
<dbReference type="SMART" id="SM00418">
    <property type="entry name" value="HTH_ARSR"/>
    <property type="match status" value="1"/>
</dbReference>